<evidence type="ECO:0000256" key="7">
    <source>
        <dbReference type="SAM" id="MobiDB-lite"/>
    </source>
</evidence>
<dbReference type="EMBL" id="LBMM01002747">
    <property type="protein sequence ID" value="KMQ94414.1"/>
    <property type="molecule type" value="Genomic_DNA"/>
</dbReference>
<sequence length="663" mass="75199">MRSFRATLNRSRSESPKHKKPGINSRLSRSEEAGSKCDEIVTLASLTALIKTVHNSLSSKIDRFHGAQVEISGKIDKLTDISQQKCRIESEDEIEENNLILLPCGTKEVFDIFDVRLKDDKEYRCKIKNRVKNMIPRNKTYETHTLSIILRTFLTKDLVRSSFTALQKTTDKVPLKETNFYKCLLDVHLKILGDAMDEEKFKGELKGSLNAAKDCEGGRALRRDILPQNAEGYPATREFLMKVVDILLDFVKSTNDRNAKVLEFHHPADMMRLLDLEIPDTGLTLQQLLLDCSMTLKYQVKTGHPHFFNQLSCGLDLVSMAGEWLTATANTNMFTYEIAPVFILMEHVVLQKMRELIGWNGGDSILAPGGSISNLYAFLAARHKMFPYYKEKGLSAIGGQLVMFTSDQCHYSVKSCASVCGLGTDNCVMVPSDERGRIIPSKLEELILERKAKGHIPFFVNATAGTTVIGAFDPIPEMADICQKYKLWLHVDAAWGGGLLLSRKYRHPRLSGIERADSVTWNPHKLMGALLQCSSIHFKEDGSEGFEKHMDRLMELTEYMVRRIKQMSDKYYLILEPELVNVCFWYLPTRVRNMPHTAERIKILAEICPILKGRMMQAGTLMVGYQPDDRRPNFFRNIISSAAVTEADIDFLLAEMDRLGHDL</sequence>
<evidence type="ECO:0000256" key="1">
    <source>
        <dbReference type="ARBA" id="ARBA00001933"/>
    </source>
</evidence>
<evidence type="ECO:0000256" key="4">
    <source>
        <dbReference type="ARBA" id="ARBA00022898"/>
    </source>
</evidence>
<organism evidence="8 9">
    <name type="scientific">Lasius niger</name>
    <name type="common">Black garden ant</name>
    <dbReference type="NCBI Taxonomy" id="67767"/>
    <lineage>
        <taxon>Eukaryota</taxon>
        <taxon>Metazoa</taxon>
        <taxon>Ecdysozoa</taxon>
        <taxon>Arthropoda</taxon>
        <taxon>Hexapoda</taxon>
        <taxon>Insecta</taxon>
        <taxon>Pterygota</taxon>
        <taxon>Neoptera</taxon>
        <taxon>Endopterygota</taxon>
        <taxon>Hymenoptera</taxon>
        <taxon>Apocrita</taxon>
        <taxon>Aculeata</taxon>
        <taxon>Formicoidea</taxon>
        <taxon>Formicidae</taxon>
        <taxon>Formicinae</taxon>
        <taxon>Lasius</taxon>
        <taxon>Lasius</taxon>
    </lineage>
</organism>
<keyword evidence="3" id="KW-0210">Decarboxylase</keyword>
<gene>
    <name evidence="8" type="ORF">RF55_5436</name>
</gene>
<comment type="similarity">
    <text evidence="2">Belongs to the group II decarboxylase family.</text>
</comment>
<comment type="cofactor">
    <cofactor evidence="1 6">
        <name>pyridoxal 5'-phosphate</name>
        <dbReference type="ChEBI" id="CHEBI:597326"/>
    </cofactor>
</comment>
<dbReference type="Gene3D" id="3.40.640.10">
    <property type="entry name" value="Type I PLP-dependent aspartate aminotransferase-like (Major domain)"/>
    <property type="match status" value="1"/>
</dbReference>
<dbReference type="InterPro" id="IPR015424">
    <property type="entry name" value="PyrdxlP-dep_Trfase"/>
</dbReference>
<evidence type="ECO:0000256" key="5">
    <source>
        <dbReference type="ARBA" id="ARBA00023239"/>
    </source>
</evidence>
<keyword evidence="5" id="KW-0456">Lyase</keyword>
<accession>A0A0J7KVX5</accession>
<reference evidence="8 9" key="1">
    <citation type="submission" date="2015-04" db="EMBL/GenBank/DDBJ databases">
        <title>Lasius niger genome sequencing.</title>
        <authorList>
            <person name="Konorov E.A."/>
            <person name="Nikitin M.A."/>
            <person name="Kirill M.V."/>
            <person name="Chang P."/>
        </authorList>
    </citation>
    <scope>NUCLEOTIDE SEQUENCE [LARGE SCALE GENOMIC DNA]</scope>
    <source>
        <tissue evidence="8">Whole</tissue>
    </source>
</reference>
<evidence type="ECO:0000313" key="8">
    <source>
        <dbReference type="EMBL" id="KMQ94414.1"/>
    </source>
</evidence>
<evidence type="ECO:0000256" key="3">
    <source>
        <dbReference type="ARBA" id="ARBA00022793"/>
    </source>
</evidence>
<dbReference type="Pfam" id="PF00282">
    <property type="entry name" value="Pyridoxal_deC"/>
    <property type="match status" value="1"/>
</dbReference>
<keyword evidence="4 6" id="KW-0663">Pyridoxal phosphate</keyword>
<comment type="caution">
    <text evidence="8">The sequence shown here is derived from an EMBL/GenBank/DDBJ whole genome shotgun (WGS) entry which is preliminary data.</text>
</comment>
<dbReference type="GO" id="GO:0004351">
    <property type="term" value="F:glutamate decarboxylase activity"/>
    <property type="evidence" value="ECO:0007669"/>
    <property type="project" value="TreeGrafter"/>
</dbReference>
<keyword evidence="9" id="KW-1185">Reference proteome</keyword>
<dbReference type="PANTHER" id="PTHR45677:SF10">
    <property type="entry name" value="GLUTAMATE DECARBOXYLASE"/>
    <property type="match status" value="1"/>
</dbReference>
<dbReference type="GO" id="GO:0005737">
    <property type="term" value="C:cytoplasm"/>
    <property type="evidence" value="ECO:0007669"/>
    <property type="project" value="TreeGrafter"/>
</dbReference>
<dbReference type="InterPro" id="IPR015421">
    <property type="entry name" value="PyrdxlP-dep_Trfase_major"/>
</dbReference>
<dbReference type="Gene3D" id="3.90.1150.170">
    <property type="match status" value="1"/>
</dbReference>
<dbReference type="PANTHER" id="PTHR45677">
    <property type="entry name" value="GLUTAMATE DECARBOXYLASE-RELATED"/>
    <property type="match status" value="1"/>
</dbReference>
<dbReference type="GO" id="GO:0009449">
    <property type="term" value="P:gamma-aminobutyric acid biosynthetic process"/>
    <property type="evidence" value="ECO:0007669"/>
    <property type="project" value="TreeGrafter"/>
</dbReference>
<dbReference type="GO" id="GO:0030170">
    <property type="term" value="F:pyridoxal phosphate binding"/>
    <property type="evidence" value="ECO:0007669"/>
    <property type="project" value="InterPro"/>
</dbReference>
<dbReference type="InterPro" id="IPR002129">
    <property type="entry name" value="PyrdxlP-dep_de-COase"/>
</dbReference>
<dbReference type="InterPro" id="IPR021115">
    <property type="entry name" value="Pyridoxal-P_BS"/>
</dbReference>
<name>A0A0J7KVX5_LASNI</name>
<evidence type="ECO:0000256" key="6">
    <source>
        <dbReference type="PIRSR" id="PIRSR602129-50"/>
    </source>
</evidence>
<protein>
    <submittedName>
        <fullName evidence="8">Glutamate decarboxylase-like protein</fullName>
    </submittedName>
</protein>
<dbReference type="AlphaFoldDB" id="A0A0J7KVX5"/>
<dbReference type="STRING" id="67767.A0A0J7KVX5"/>
<dbReference type="SUPFAM" id="SSF53383">
    <property type="entry name" value="PLP-dependent transferases"/>
    <property type="match status" value="1"/>
</dbReference>
<evidence type="ECO:0000256" key="2">
    <source>
        <dbReference type="ARBA" id="ARBA00009533"/>
    </source>
</evidence>
<feature type="compositionally biased region" description="Polar residues" evidence="7">
    <location>
        <begin position="1"/>
        <end position="10"/>
    </location>
</feature>
<feature type="modified residue" description="N6-(pyridoxal phosphate)lysine" evidence="6">
    <location>
        <position position="525"/>
    </location>
</feature>
<dbReference type="PROSITE" id="PS00392">
    <property type="entry name" value="DDC_GAD_HDC_YDC"/>
    <property type="match status" value="1"/>
</dbReference>
<dbReference type="PaxDb" id="67767-A0A0J7KVX5"/>
<proteinExistence type="inferred from homology"/>
<dbReference type="CDD" id="cd06450">
    <property type="entry name" value="DOPA_deC_like"/>
    <property type="match status" value="1"/>
</dbReference>
<feature type="region of interest" description="Disordered" evidence="7">
    <location>
        <begin position="1"/>
        <end position="30"/>
    </location>
</feature>
<evidence type="ECO:0000313" key="9">
    <source>
        <dbReference type="Proteomes" id="UP000036403"/>
    </source>
</evidence>
<dbReference type="OrthoDB" id="392571at2759"/>
<dbReference type="Proteomes" id="UP000036403">
    <property type="component" value="Unassembled WGS sequence"/>
</dbReference>